<dbReference type="GO" id="GO:0010420">
    <property type="term" value="F:polyprenyldihydroxybenzoate methyltransferase activity"/>
    <property type="evidence" value="ECO:0007669"/>
    <property type="project" value="UniProtKB-UniRule"/>
</dbReference>
<keyword evidence="5 8" id="KW-0547">Nucleotide-binding</keyword>
<dbReference type="PANTHER" id="PTHR43464:SF19">
    <property type="entry name" value="UBIQUINONE BIOSYNTHESIS O-METHYLTRANSFERASE, MITOCHONDRIAL"/>
    <property type="match status" value="1"/>
</dbReference>
<feature type="binding site" evidence="7">
    <location>
        <position position="64"/>
    </location>
    <ligand>
        <name>S-adenosyl-L-methionine</name>
        <dbReference type="ChEBI" id="CHEBI:59789"/>
    </ligand>
</feature>
<dbReference type="EC" id="2.1.1.64" evidence="7"/>
<keyword evidence="7" id="KW-0496">Mitochondrion</keyword>
<dbReference type="InterPro" id="IPR010233">
    <property type="entry name" value="UbiG_MeTrfase"/>
</dbReference>
<dbReference type="HOGENOM" id="CLU_707855_0_0_1"/>
<dbReference type="GO" id="GO:0120537">
    <property type="term" value="F:3-demethylubiquinone 3-O-methyltransferase activity"/>
    <property type="evidence" value="ECO:0007669"/>
    <property type="project" value="RHEA"/>
</dbReference>
<evidence type="ECO:0000256" key="6">
    <source>
        <dbReference type="ARBA" id="ARBA00022840"/>
    </source>
</evidence>
<dbReference type="Pfam" id="PF13489">
    <property type="entry name" value="Methyltransf_23"/>
    <property type="match status" value="1"/>
</dbReference>
<gene>
    <name evidence="7" type="primary">COQ3</name>
    <name evidence="10" type="ORF">BBAD15_g141</name>
</gene>
<dbReference type="SUPFAM" id="SSF48168">
    <property type="entry name" value="R1 subunit of ribonucleotide reductase, N-terminal domain"/>
    <property type="match status" value="1"/>
</dbReference>
<feature type="binding site" evidence="7">
    <location>
        <position position="133"/>
    </location>
    <ligand>
        <name>Mg(2+)</name>
        <dbReference type="ChEBI" id="CHEBI:18420"/>
    </ligand>
</feature>
<protein>
    <recommendedName>
        <fullName evidence="7">Ubiquinone biosynthesis O-methyltransferase, mitochondrial</fullName>
    </recommendedName>
    <alternativeName>
        <fullName evidence="7">3-demethylubiquinol 3-O-methyltransferase</fullName>
        <ecNumber evidence="7">2.1.1.64</ecNumber>
    </alternativeName>
    <alternativeName>
        <fullName evidence="7">3-demethylubiquinone 3-O-methyltransferase</fullName>
        <ecNumber evidence="7">2.1.1.-</ecNumber>
    </alternativeName>
    <alternativeName>
        <fullName evidence="7">Polyprenyldihydroxybenzoate methyltransferase</fullName>
        <ecNumber evidence="7">2.1.1.114</ecNumber>
    </alternativeName>
</protein>
<evidence type="ECO:0000256" key="8">
    <source>
        <dbReference type="PROSITE-ProRule" id="PRU00492"/>
    </source>
</evidence>
<comment type="subunit">
    <text evidence="7">Component of a multi-subunit COQ enzyme complex, composed of at least COQ3, COQ4, COQ5, COQ6, COQ7 and COQ9.</text>
</comment>
<dbReference type="GO" id="GO:0061542">
    <property type="term" value="F:3-demethylubiquinol 3-O-methyltransferase activity"/>
    <property type="evidence" value="ECO:0007669"/>
    <property type="project" value="UniProtKB-UniRule"/>
</dbReference>
<dbReference type="InterPro" id="IPR008926">
    <property type="entry name" value="RNR_R1-su_N"/>
</dbReference>
<comment type="catalytic activity">
    <reaction evidence="7">
        <text>a 3-demethylubiquinol + S-adenosyl-L-methionine = a ubiquinol + S-adenosyl-L-homocysteine + H(+)</text>
        <dbReference type="Rhea" id="RHEA:44380"/>
        <dbReference type="Rhea" id="RHEA-COMP:9566"/>
        <dbReference type="Rhea" id="RHEA-COMP:10914"/>
        <dbReference type="ChEBI" id="CHEBI:15378"/>
        <dbReference type="ChEBI" id="CHEBI:17976"/>
        <dbReference type="ChEBI" id="CHEBI:57856"/>
        <dbReference type="ChEBI" id="CHEBI:59789"/>
        <dbReference type="ChEBI" id="CHEBI:84422"/>
        <dbReference type="EC" id="2.1.1.64"/>
    </reaction>
</comment>
<dbReference type="CDD" id="cd02440">
    <property type="entry name" value="AdoMet_MTases"/>
    <property type="match status" value="1"/>
</dbReference>
<dbReference type="EC" id="2.1.1.114" evidence="7"/>
<feature type="binding site" evidence="7">
    <location>
        <position position="85"/>
    </location>
    <ligand>
        <name>S-adenosyl-L-methionine</name>
        <dbReference type="ChEBI" id="CHEBI:59789"/>
    </ligand>
</feature>
<dbReference type="GO" id="GO:0032259">
    <property type="term" value="P:methylation"/>
    <property type="evidence" value="ECO:0007669"/>
    <property type="project" value="UniProtKB-KW"/>
</dbReference>
<proteinExistence type="inferred from homology"/>
<organism evidence="10 11">
    <name type="scientific">Beauveria bassiana D1-5</name>
    <dbReference type="NCBI Taxonomy" id="1245745"/>
    <lineage>
        <taxon>Eukaryota</taxon>
        <taxon>Fungi</taxon>
        <taxon>Dikarya</taxon>
        <taxon>Ascomycota</taxon>
        <taxon>Pezizomycotina</taxon>
        <taxon>Sordariomycetes</taxon>
        <taxon>Hypocreomycetidae</taxon>
        <taxon>Hypocreales</taxon>
        <taxon>Cordycipitaceae</taxon>
        <taxon>Beauveria</taxon>
    </lineage>
</organism>
<dbReference type="GO" id="GO:0031314">
    <property type="term" value="C:extrinsic component of mitochondrial inner membrane"/>
    <property type="evidence" value="ECO:0007669"/>
    <property type="project" value="UniProtKB-UniRule"/>
</dbReference>
<comment type="catalytic activity">
    <reaction evidence="7">
        <text>a 3,4-dihydroxy-5-(all-trans-polyprenyl)benzoate + S-adenosyl-L-methionine = a 4-hydroxy-3-methoxy-5-(all-trans-polyprenyl)benzoate + S-adenosyl-L-homocysteine + H(+)</text>
        <dbReference type="Rhea" id="RHEA:44452"/>
        <dbReference type="Rhea" id="RHEA-COMP:10930"/>
        <dbReference type="Rhea" id="RHEA-COMP:10931"/>
        <dbReference type="ChEBI" id="CHEBI:15378"/>
        <dbReference type="ChEBI" id="CHEBI:57856"/>
        <dbReference type="ChEBI" id="CHEBI:59789"/>
        <dbReference type="ChEBI" id="CHEBI:64694"/>
        <dbReference type="ChEBI" id="CHEBI:84443"/>
        <dbReference type="EC" id="2.1.1.114"/>
    </reaction>
</comment>
<evidence type="ECO:0000256" key="4">
    <source>
        <dbReference type="ARBA" id="ARBA00022691"/>
    </source>
</evidence>
<evidence type="ECO:0000256" key="2">
    <source>
        <dbReference type="ARBA" id="ARBA00022679"/>
    </source>
</evidence>
<evidence type="ECO:0000313" key="11">
    <source>
        <dbReference type="Proteomes" id="UP000030106"/>
    </source>
</evidence>
<dbReference type="GO" id="GO:0046872">
    <property type="term" value="F:metal ion binding"/>
    <property type="evidence" value="ECO:0007669"/>
    <property type="project" value="UniProtKB-KW"/>
</dbReference>
<keyword evidence="6 8" id="KW-0067">ATP-binding</keyword>
<evidence type="ECO:0000256" key="7">
    <source>
        <dbReference type="HAMAP-Rule" id="MF_03190"/>
    </source>
</evidence>
<dbReference type="InterPro" id="IPR029063">
    <property type="entry name" value="SAM-dependent_MTases_sf"/>
</dbReference>
<dbReference type="PANTHER" id="PTHR43464">
    <property type="entry name" value="METHYLTRANSFERASE"/>
    <property type="match status" value="1"/>
</dbReference>
<comment type="caution">
    <text evidence="10">The sequence shown here is derived from an EMBL/GenBank/DDBJ whole genome shotgun (WGS) entry which is preliminary data.</text>
</comment>
<accession>A0A0A2W640</accession>
<dbReference type="EMBL" id="ANFO01000013">
    <property type="protein sequence ID" value="KGQ13910.1"/>
    <property type="molecule type" value="Genomic_DNA"/>
</dbReference>
<feature type="domain" description="ATP-cone" evidence="9">
    <location>
        <begin position="230"/>
        <end position="320"/>
    </location>
</feature>
<feature type="binding site" evidence="7">
    <location>
        <position position="129"/>
    </location>
    <ligand>
        <name>S-adenosyl-L-methionine</name>
        <dbReference type="ChEBI" id="CHEBI:59789"/>
    </ligand>
</feature>
<dbReference type="Proteomes" id="UP000030106">
    <property type="component" value="Unassembled WGS sequence"/>
</dbReference>
<dbReference type="InterPro" id="IPR005144">
    <property type="entry name" value="ATP-cone_dom"/>
</dbReference>
<dbReference type="Gene3D" id="3.40.50.150">
    <property type="entry name" value="Vaccinia Virus protein VP39"/>
    <property type="match status" value="1"/>
</dbReference>
<comment type="function">
    <text evidence="7">O-methyltransferase required for two non-consecutive steps during ubiquinone biosynthesis. Catalyzes the 2 O-methylation of 3,4-dihydroxy-5-(all-trans-polyprenyl)benzoic acid into 4-hydroxy-3-methoxy-5-(all-trans-polyprenyl)benzoic acid. Also catalyzes the last step of ubiquinone biosynthesis by mediating methylation of 3-demethylubiquinone into ubiquinone. Also able to mediate the methylation of 3-demethylubiquinol into ubiquinol.</text>
</comment>
<evidence type="ECO:0000256" key="1">
    <source>
        <dbReference type="ARBA" id="ARBA00022603"/>
    </source>
</evidence>
<evidence type="ECO:0000313" key="10">
    <source>
        <dbReference type="EMBL" id="KGQ13910.1"/>
    </source>
</evidence>
<evidence type="ECO:0000256" key="5">
    <source>
        <dbReference type="ARBA" id="ARBA00022741"/>
    </source>
</evidence>
<keyword evidence="2 7" id="KW-0808">Transferase</keyword>
<dbReference type="GO" id="GO:0005524">
    <property type="term" value="F:ATP binding"/>
    <property type="evidence" value="ECO:0007669"/>
    <property type="project" value="UniProtKB-UniRule"/>
</dbReference>
<comment type="catalytic activity">
    <reaction evidence="7">
        <text>a 3-demethylubiquinone + S-adenosyl-L-methionine = a ubiquinone + S-adenosyl-L-homocysteine</text>
        <dbReference type="Rhea" id="RHEA:81215"/>
        <dbReference type="Rhea" id="RHEA-COMP:9565"/>
        <dbReference type="Rhea" id="RHEA-COMP:19654"/>
        <dbReference type="ChEBI" id="CHEBI:16389"/>
        <dbReference type="ChEBI" id="CHEBI:57856"/>
        <dbReference type="ChEBI" id="CHEBI:59789"/>
        <dbReference type="ChEBI" id="CHEBI:231825"/>
    </reaction>
</comment>
<comment type="subcellular location">
    <subcellularLocation>
        <location evidence="7">Mitochondrion inner membrane</location>
        <topology evidence="7">Peripheral membrane protein</topology>
        <orientation evidence="7">Matrix side</orientation>
    </subcellularLocation>
</comment>
<dbReference type="FunFam" id="3.40.50.150:FF:000028">
    <property type="entry name" value="Ubiquinone biosynthesis O-methyltransferase"/>
    <property type="match status" value="1"/>
</dbReference>
<keyword evidence="1 7" id="KW-0489">Methyltransferase</keyword>
<feature type="binding site" evidence="7">
    <location>
        <position position="44"/>
    </location>
    <ligand>
        <name>S-adenosyl-L-methionine</name>
        <dbReference type="ChEBI" id="CHEBI:59789"/>
    </ligand>
</feature>
<feature type="binding site" evidence="7">
    <location>
        <position position="134"/>
    </location>
    <ligand>
        <name>Mg(2+)</name>
        <dbReference type="ChEBI" id="CHEBI:18420"/>
    </ligand>
</feature>
<dbReference type="STRING" id="1245745.A0A0A2W640"/>
<dbReference type="SUPFAM" id="SSF53335">
    <property type="entry name" value="S-adenosyl-L-methionine-dependent methyltransferases"/>
    <property type="match status" value="1"/>
</dbReference>
<dbReference type="EC" id="2.1.1.-" evidence="7"/>
<name>A0A0A2W640_BEABA</name>
<keyword evidence="7" id="KW-0460">Magnesium</keyword>
<dbReference type="HAMAP" id="MF_00472">
    <property type="entry name" value="UbiG"/>
    <property type="match status" value="1"/>
</dbReference>
<comment type="cofactor">
    <cofactor evidence="7">
        <name>Mg(2+)</name>
        <dbReference type="ChEBI" id="CHEBI:18420"/>
    </cofactor>
</comment>
<comment type="similarity">
    <text evidence="7">Belongs to the class I-like SAM-binding methyltransferase superfamily. UbiG/COQ3 family.</text>
</comment>
<evidence type="ECO:0000256" key="3">
    <source>
        <dbReference type="ARBA" id="ARBA00022688"/>
    </source>
</evidence>
<dbReference type="Pfam" id="PF03477">
    <property type="entry name" value="ATP-cone"/>
    <property type="match status" value="1"/>
</dbReference>
<reference evidence="10 11" key="1">
    <citation type="submission" date="2012-10" db="EMBL/GenBank/DDBJ databases">
        <title>Genome sequencing and analysis of entomopathogenic fungi Beauveria bassiana D1-5.</title>
        <authorList>
            <person name="Li Q."/>
            <person name="Wang L."/>
            <person name="Zhang Z."/>
            <person name="Wang Q."/>
            <person name="Ren J."/>
            <person name="Wang M."/>
            <person name="Xu W."/>
            <person name="Wang J."/>
            <person name="Lu Y."/>
            <person name="Du Q."/>
            <person name="Sun Z."/>
        </authorList>
    </citation>
    <scope>NUCLEOTIDE SEQUENCE [LARGE SCALE GENOMIC DNA]</scope>
    <source>
        <strain evidence="10 11">D1-5</strain>
    </source>
</reference>
<dbReference type="UniPathway" id="UPA00232"/>
<dbReference type="AlphaFoldDB" id="A0A0A2W640"/>
<keyword evidence="7" id="KW-0999">Mitochondrion inner membrane</keyword>
<keyword evidence="10" id="KW-0830">Ubiquinone</keyword>
<sequence>MNAENQPVTQNVDHEEIAKFEAVASRWWDLEGEFKPLHRINPLRLGYINQRAGGLFGKTVLDVGCGGGILAESMAREGANVTGLDMGFEPLQVARLHALESGVKVDYVQETVEEHAAKHAGQYDVVTCMEMLEHVPDPQSVVHACARLVKPGGHVFFSTINRNGKAWLMAVVGAEYVMRMVPKGTHDVKKFIKPAELLRWVDETPLRERHMTGLHFNPITNAFKLGPGSLLVTKRDGSKERINLDKIHRVLDWAAEGLNNVSVSQVELRSHIQFYDGIKTSDIHETIIKAAADLISRDAPDYQYLAARLAIFHLRKKAYGQFEPPKLYDQVVKMVEMGKYDRHLLEDYTEEEFEQMNDFIDHWRDMNFSYAARAVPLYSGRRLPVLRLPA</sequence>
<keyword evidence="7" id="KW-0472">Membrane</keyword>
<feature type="binding site" evidence="7">
    <location>
        <position position="130"/>
    </location>
    <ligand>
        <name>Mg(2+)</name>
        <dbReference type="ChEBI" id="CHEBI:18420"/>
    </ligand>
</feature>
<keyword evidence="7" id="KW-0479">Metal-binding</keyword>
<evidence type="ECO:0000259" key="9">
    <source>
        <dbReference type="PROSITE" id="PS51161"/>
    </source>
</evidence>
<keyword evidence="4 7" id="KW-0949">S-adenosyl-L-methionine</keyword>
<comment type="pathway">
    <text evidence="7">Cofactor biosynthesis; ubiquinone biosynthesis.</text>
</comment>
<dbReference type="PROSITE" id="PS51161">
    <property type="entry name" value="ATP_CONE"/>
    <property type="match status" value="1"/>
</dbReference>
<keyword evidence="3 7" id="KW-0831">Ubiquinone biosynthesis</keyword>
<dbReference type="NCBIfam" id="TIGR01983">
    <property type="entry name" value="UbiG"/>
    <property type="match status" value="1"/>
</dbReference>